<protein>
    <submittedName>
        <fullName evidence="1">Uncharacterized protein</fullName>
    </submittedName>
</protein>
<evidence type="ECO:0000313" key="2">
    <source>
        <dbReference type="Proteomes" id="UP001162992"/>
    </source>
</evidence>
<sequence>MAQESLALREQNWADDTLAAHAGLPVSHSSAATKACKGKALWQASVYDFDSVVQSQSASYAYRRFNSPNGDELASAVAALEGAEAGLATSSGMGAIVSAILSVCKSGDILITHSDSYGGTREFFSIDLRAFGIHVIFEDVQNSTLLDSALTQALAPYEKTKTQVRAVVFLESVANPLIRVADVGAAAGVCEKHSALLIVDNTFATPLRSKPLKQGAHIVVHSVSKFLGGHAEVIAGVVVGSRQYVDEASKRAGRWGLTAAPFDAWLALQGVRTLQVRMERCWCTSAELAERLSNSQIPLQVNWAPKCSVLSFEVPGGFAGADKAVSTFQLIRLSPSLGGTTSTVSHSASSSHKLVPVEERQLLGITDGLLRLSVGLEDVEDIWNDLEQGLIAASKIEPST</sequence>
<dbReference type="EMBL" id="CM055093">
    <property type="protein sequence ID" value="KAJ7567375.1"/>
    <property type="molecule type" value="Genomic_DNA"/>
</dbReference>
<reference evidence="2" key="1">
    <citation type="journal article" date="2024" name="Proc. Natl. Acad. Sci. U.S.A.">
        <title>Extraordinary preservation of gene collinearity over three hundred million years revealed in homosporous lycophytes.</title>
        <authorList>
            <person name="Li C."/>
            <person name="Wickell D."/>
            <person name="Kuo L.Y."/>
            <person name="Chen X."/>
            <person name="Nie B."/>
            <person name="Liao X."/>
            <person name="Peng D."/>
            <person name="Ji J."/>
            <person name="Jenkins J."/>
            <person name="Williams M."/>
            <person name="Shu S."/>
            <person name="Plott C."/>
            <person name="Barry K."/>
            <person name="Rajasekar S."/>
            <person name="Grimwood J."/>
            <person name="Han X."/>
            <person name="Sun S."/>
            <person name="Hou Z."/>
            <person name="He W."/>
            <person name="Dai G."/>
            <person name="Sun C."/>
            <person name="Schmutz J."/>
            <person name="Leebens-Mack J.H."/>
            <person name="Li F.W."/>
            <person name="Wang L."/>
        </authorList>
    </citation>
    <scope>NUCLEOTIDE SEQUENCE [LARGE SCALE GENOMIC DNA]</scope>
    <source>
        <strain evidence="2">cv. PW_Plant_1</strain>
    </source>
</reference>
<name>A0ACC2ELK7_DIPCM</name>
<organism evidence="1 2">
    <name type="scientific">Diphasiastrum complanatum</name>
    <name type="common">Issler's clubmoss</name>
    <name type="synonym">Lycopodium complanatum</name>
    <dbReference type="NCBI Taxonomy" id="34168"/>
    <lineage>
        <taxon>Eukaryota</taxon>
        <taxon>Viridiplantae</taxon>
        <taxon>Streptophyta</taxon>
        <taxon>Embryophyta</taxon>
        <taxon>Tracheophyta</taxon>
        <taxon>Lycopodiopsida</taxon>
        <taxon>Lycopodiales</taxon>
        <taxon>Lycopodiaceae</taxon>
        <taxon>Lycopodioideae</taxon>
        <taxon>Diphasiastrum</taxon>
    </lineage>
</organism>
<accession>A0ACC2ELK7</accession>
<evidence type="ECO:0000313" key="1">
    <source>
        <dbReference type="EMBL" id="KAJ7567375.1"/>
    </source>
</evidence>
<dbReference type="Proteomes" id="UP001162992">
    <property type="component" value="Chromosome 2"/>
</dbReference>
<proteinExistence type="predicted"/>
<keyword evidence="2" id="KW-1185">Reference proteome</keyword>
<comment type="caution">
    <text evidence="1">The sequence shown here is derived from an EMBL/GenBank/DDBJ whole genome shotgun (WGS) entry which is preliminary data.</text>
</comment>
<gene>
    <name evidence="1" type="ORF">O6H91_02G144100</name>
</gene>